<proteinExistence type="predicted"/>
<evidence type="ECO:0000313" key="1">
    <source>
        <dbReference type="EMBL" id="MEJ8573617.1"/>
    </source>
</evidence>
<gene>
    <name evidence="1" type="ORF">V3328_19155</name>
</gene>
<comment type="caution">
    <text evidence="1">The sequence shown here is derived from an EMBL/GenBank/DDBJ whole genome shotgun (WGS) entry which is preliminary data.</text>
</comment>
<evidence type="ECO:0000313" key="2">
    <source>
        <dbReference type="Proteomes" id="UP001378188"/>
    </source>
</evidence>
<reference evidence="1 2" key="1">
    <citation type="submission" date="2024-02" db="EMBL/GenBank/DDBJ databases">
        <title>Genome analysis and characterization of Microbaculum marinisediminis sp. nov., isolated from marine sediment.</title>
        <authorList>
            <person name="Du Z.-J."/>
            <person name="Ye Y.-Q."/>
            <person name="Zhang Z.-R."/>
            <person name="Yuan S.-M."/>
            <person name="Zhang X.-Y."/>
        </authorList>
    </citation>
    <scope>NUCLEOTIDE SEQUENCE [LARGE SCALE GENOMIC DNA]</scope>
    <source>
        <strain evidence="1 2">SDUM1044001</strain>
    </source>
</reference>
<dbReference type="InterPro" id="IPR006311">
    <property type="entry name" value="TAT_signal"/>
</dbReference>
<sequence length="158" mass="16735">MSDKGERQSGHPDRRTVVAGLAALLAVPGSAISLSEAAAAGGNWTLATQIITGTQLPDPTVLSLAVEALEHEVGLDVVNRLHAAILKRDAADIVEPFEDSEVEAAARRFVEIVFTGEMTPGNTAGYHTALAWRVLRFTKPPSVCGPDMGWWNKPPAIG</sequence>
<keyword evidence="2" id="KW-1185">Reference proteome</keyword>
<dbReference type="RefSeq" id="WP_340331321.1">
    <property type="nucleotide sequence ID" value="NZ_JAZHOF010000008.1"/>
</dbReference>
<protein>
    <submittedName>
        <fullName evidence="1">Uncharacterized protein</fullName>
    </submittedName>
</protein>
<dbReference type="AlphaFoldDB" id="A0AAW9RMS4"/>
<name>A0AAW9RMS4_9HYPH</name>
<dbReference type="Proteomes" id="UP001378188">
    <property type="component" value="Unassembled WGS sequence"/>
</dbReference>
<dbReference type="PROSITE" id="PS51318">
    <property type="entry name" value="TAT"/>
    <property type="match status" value="1"/>
</dbReference>
<organism evidence="1 2">
    <name type="scientific">Microbaculum marinum</name>
    <dbReference type="NCBI Taxonomy" id="1764581"/>
    <lineage>
        <taxon>Bacteria</taxon>
        <taxon>Pseudomonadati</taxon>
        <taxon>Pseudomonadota</taxon>
        <taxon>Alphaproteobacteria</taxon>
        <taxon>Hyphomicrobiales</taxon>
        <taxon>Tepidamorphaceae</taxon>
        <taxon>Microbaculum</taxon>
    </lineage>
</organism>
<dbReference type="EMBL" id="JAZHOF010000008">
    <property type="protein sequence ID" value="MEJ8573617.1"/>
    <property type="molecule type" value="Genomic_DNA"/>
</dbReference>
<accession>A0AAW9RMS4</accession>